<evidence type="ECO:0000256" key="1">
    <source>
        <dbReference type="SAM" id="SignalP"/>
    </source>
</evidence>
<feature type="signal peptide" evidence="1">
    <location>
        <begin position="1"/>
        <end position="19"/>
    </location>
</feature>
<organism evidence="2 3">
    <name type="scientific">Linum trigynum</name>
    <dbReference type="NCBI Taxonomy" id="586398"/>
    <lineage>
        <taxon>Eukaryota</taxon>
        <taxon>Viridiplantae</taxon>
        <taxon>Streptophyta</taxon>
        <taxon>Embryophyta</taxon>
        <taxon>Tracheophyta</taxon>
        <taxon>Spermatophyta</taxon>
        <taxon>Magnoliopsida</taxon>
        <taxon>eudicotyledons</taxon>
        <taxon>Gunneridae</taxon>
        <taxon>Pentapetalae</taxon>
        <taxon>rosids</taxon>
        <taxon>fabids</taxon>
        <taxon>Malpighiales</taxon>
        <taxon>Linaceae</taxon>
        <taxon>Linum</taxon>
    </lineage>
</organism>
<reference evidence="2 3" key="1">
    <citation type="submission" date="2024-04" db="EMBL/GenBank/DDBJ databases">
        <authorList>
            <person name="Fracassetti M."/>
        </authorList>
    </citation>
    <scope>NUCLEOTIDE SEQUENCE [LARGE SCALE GENOMIC DNA]</scope>
</reference>
<proteinExistence type="predicted"/>
<dbReference type="Proteomes" id="UP001497516">
    <property type="component" value="Chromosome 6"/>
</dbReference>
<dbReference type="AlphaFoldDB" id="A0AAV2FCL6"/>
<dbReference type="EMBL" id="OZ034819">
    <property type="protein sequence ID" value="CAL1396041.1"/>
    <property type="molecule type" value="Genomic_DNA"/>
</dbReference>
<accession>A0AAV2FCL6</accession>
<protein>
    <recommendedName>
        <fullName evidence="4">Secreted protein</fullName>
    </recommendedName>
</protein>
<name>A0AAV2FCL6_9ROSI</name>
<evidence type="ECO:0000313" key="2">
    <source>
        <dbReference type="EMBL" id="CAL1396041.1"/>
    </source>
</evidence>
<keyword evidence="3" id="KW-1185">Reference proteome</keyword>
<evidence type="ECO:0008006" key="4">
    <source>
        <dbReference type="Google" id="ProtNLM"/>
    </source>
</evidence>
<feature type="chain" id="PRO_5043886717" description="Secreted protein" evidence="1">
    <location>
        <begin position="20"/>
        <end position="74"/>
    </location>
</feature>
<keyword evidence="1" id="KW-0732">Signal</keyword>
<gene>
    <name evidence="2" type="ORF">LTRI10_LOCUS36429</name>
</gene>
<sequence length="74" mass="7941">MIFQFWVLLWSSGSSFLLADLGLQEPRSTVISSSSLPLKILDQGAGDGWDDVDYGYGAEDDEEDGFAAVALPGL</sequence>
<evidence type="ECO:0000313" key="3">
    <source>
        <dbReference type="Proteomes" id="UP001497516"/>
    </source>
</evidence>